<dbReference type="GO" id="GO:0004222">
    <property type="term" value="F:metalloendopeptidase activity"/>
    <property type="evidence" value="ECO:0007669"/>
    <property type="project" value="InterPro"/>
</dbReference>
<dbReference type="InterPro" id="IPR024079">
    <property type="entry name" value="MetalloPept_cat_dom_sf"/>
</dbReference>
<dbReference type="AlphaFoldDB" id="A0AAD8A385"/>
<name>A0AAD8A385_DIPPU</name>
<dbReference type="EMBL" id="JASPKZ010003863">
    <property type="protein sequence ID" value="KAJ9591591.1"/>
    <property type="molecule type" value="Genomic_DNA"/>
</dbReference>
<evidence type="ECO:0000256" key="3">
    <source>
        <dbReference type="SAM" id="Phobius"/>
    </source>
</evidence>
<reference evidence="5" key="2">
    <citation type="submission" date="2023-05" db="EMBL/GenBank/DDBJ databases">
        <authorList>
            <person name="Fouks B."/>
        </authorList>
    </citation>
    <scope>NUCLEOTIDE SEQUENCE</scope>
    <source>
        <strain evidence="5">Stay&amp;Tobe</strain>
        <tissue evidence="5">Testes</tissue>
    </source>
</reference>
<keyword evidence="3" id="KW-1133">Transmembrane helix</keyword>
<dbReference type="PANTHER" id="PTHR11733">
    <property type="entry name" value="ZINC METALLOPROTEASE FAMILY M13 NEPRILYSIN-RELATED"/>
    <property type="match status" value="1"/>
</dbReference>
<dbReference type="GO" id="GO:0016485">
    <property type="term" value="P:protein processing"/>
    <property type="evidence" value="ECO:0007669"/>
    <property type="project" value="TreeGrafter"/>
</dbReference>
<dbReference type="Pfam" id="PF05649">
    <property type="entry name" value="Peptidase_M13_N"/>
    <property type="match status" value="1"/>
</dbReference>
<dbReference type="GO" id="GO:0005886">
    <property type="term" value="C:plasma membrane"/>
    <property type="evidence" value="ECO:0007669"/>
    <property type="project" value="UniProtKB-SubCell"/>
</dbReference>
<keyword evidence="3" id="KW-0472">Membrane</keyword>
<comment type="similarity">
    <text evidence="2">Belongs to the peptidase M13 family.</text>
</comment>
<dbReference type="Gene3D" id="3.40.390.10">
    <property type="entry name" value="Collagenase (Catalytic Domain)"/>
    <property type="match status" value="1"/>
</dbReference>
<comment type="caution">
    <text evidence="5">The sequence shown here is derived from an EMBL/GenBank/DDBJ whole genome shotgun (WGS) entry which is preliminary data.</text>
</comment>
<dbReference type="InterPro" id="IPR000718">
    <property type="entry name" value="Peptidase_M13"/>
</dbReference>
<dbReference type="PANTHER" id="PTHR11733:SF167">
    <property type="entry name" value="FI17812P1-RELATED"/>
    <property type="match status" value="1"/>
</dbReference>
<keyword evidence="6" id="KW-1185">Reference proteome</keyword>
<proteinExistence type="inferred from homology"/>
<dbReference type="PROSITE" id="PS51885">
    <property type="entry name" value="NEPRILYSIN"/>
    <property type="match status" value="1"/>
</dbReference>
<feature type="non-terminal residue" evidence="5">
    <location>
        <position position="1"/>
    </location>
</feature>
<dbReference type="Gene3D" id="1.10.1380.10">
    <property type="entry name" value="Neutral endopeptidase , domain2"/>
    <property type="match status" value="1"/>
</dbReference>
<dbReference type="InterPro" id="IPR042089">
    <property type="entry name" value="Peptidase_M13_dom_2"/>
</dbReference>
<feature type="transmembrane region" description="Helical" evidence="3">
    <location>
        <begin position="39"/>
        <end position="60"/>
    </location>
</feature>
<evidence type="ECO:0000313" key="5">
    <source>
        <dbReference type="EMBL" id="KAJ9591591.1"/>
    </source>
</evidence>
<evidence type="ECO:0000313" key="6">
    <source>
        <dbReference type="Proteomes" id="UP001233999"/>
    </source>
</evidence>
<feature type="domain" description="Peptidase M13 N-terminal" evidence="4">
    <location>
        <begin position="98"/>
        <end position="165"/>
    </location>
</feature>
<evidence type="ECO:0000256" key="2">
    <source>
        <dbReference type="ARBA" id="ARBA00007357"/>
    </source>
</evidence>
<reference evidence="5" key="1">
    <citation type="journal article" date="2023" name="IScience">
        <title>Live-bearing cockroach genome reveals convergent evolutionary mechanisms linked to viviparity in insects and beyond.</title>
        <authorList>
            <person name="Fouks B."/>
            <person name="Harrison M.C."/>
            <person name="Mikhailova A.A."/>
            <person name="Marchal E."/>
            <person name="English S."/>
            <person name="Carruthers M."/>
            <person name="Jennings E.C."/>
            <person name="Chiamaka E.L."/>
            <person name="Frigard R.A."/>
            <person name="Pippel M."/>
            <person name="Attardo G.M."/>
            <person name="Benoit J.B."/>
            <person name="Bornberg-Bauer E."/>
            <person name="Tobe S.S."/>
        </authorList>
    </citation>
    <scope>NUCLEOTIDE SEQUENCE</scope>
    <source>
        <strain evidence="5">Stay&amp;Tobe</strain>
    </source>
</reference>
<accession>A0AAD8A385</accession>
<sequence length="165" mass="19172">MLTGESPTEPATMQNERHFFVEEPRVTSWWSKRTKIEKILFFLLGLCTITSIVLIVVIVLTKVPSENSIENAGNVCNTEKCILSASNLLQSMDKDVDPCENFYLYACGKWKKHHAMSDSENRNSWAQEKMNLLIHETRDFLRRNDTHENRVWKKTKALYESCLDT</sequence>
<gene>
    <name evidence="5" type="ORF">L9F63_001862</name>
</gene>
<dbReference type="SUPFAM" id="SSF55486">
    <property type="entry name" value="Metalloproteases ('zincins'), catalytic domain"/>
    <property type="match status" value="1"/>
</dbReference>
<evidence type="ECO:0000259" key="4">
    <source>
        <dbReference type="Pfam" id="PF05649"/>
    </source>
</evidence>
<keyword evidence="3" id="KW-0812">Transmembrane</keyword>
<protein>
    <recommendedName>
        <fullName evidence="4">Peptidase M13 N-terminal domain-containing protein</fullName>
    </recommendedName>
</protein>
<evidence type="ECO:0000256" key="1">
    <source>
        <dbReference type="ARBA" id="ARBA00004401"/>
    </source>
</evidence>
<dbReference type="Proteomes" id="UP001233999">
    <property type="component" value="Unassembled WGS sequence"/>
</dbReference>
<dbReference type="InterPro" id="IPR008753">
    <property type="entry name" value="Peptidase_M13_N"/>
</dbReference>
<comment type="subcellular location">
    <subcellularLocation>
        <location evidence="1">Cell membrane</location>
        <topology evidence="1">Single-pass type II membrane protein</topology>
    </subcellularLocation>
</comment>
<organism evidence="5 6">
    <name type="scientific">Diploptera punctata</name>
    <name type="common">Pacific beetle cockroach</name>
    <dbReference type="NCBI Taxonomy" id="6984"/>
    <lineage>
        <taxon>Eukaryota</taxon>
        <taxon>Metazoa</taxon>
        <taxon>Ecdysozoa</taxon>
        <taxon>Arthropoda</taxon>
        <taxon>Hexapoda</taxon>
        <taxon>Insecta</taxon>
        <taxon>Pterygota</taxon>
        <taxon>Neoptera</taxon>
        <taxon>Polyneoptera</taxon>
        <taxon>Dictyoptera</taxon>
        <taxon>Blattodea</taxon>
        <taxon>Blaberoidea</taxon>
        <taxon>Blaberidae</taxon>
        <taxon>Diplopterinae</taxon>
        <taxon>Diploptera</taxon>
    </lineage>
</organism>